<reference evidence="3" key="1">
    <citation type="submission" date="2017-04" db="EMBL/GenBank/DDBJ databases">
        <title>Plasmodium gonderi genome.</title>
        <authorList>
            <person name="Arisue N."/>
            <person name="Honma H."/>
            <person name="Kawai S."/>
            <person name="Tougan T."/>
            <person name="Tanabe K."/>
            <person name="Horii T."/>
        </authorList>
    </citation>
    <scope>NUCLEOTIDE SEQUENCE [LARGE SCALE GENOMIC DNA]</scope>
    <source>
        <strain evidence="3">ATCC 30045</strain>
    </source>
</reference>
<dbReference type="EMBL" id="BDQF01000392">
    <property type="protein sequence ID" value="GAW84525.1"/>
    <property type="molecule type" value="Genomic_DNA"/>
</dbReference>
<keyword evidence="1" id="KW-0812">Transmembrane</keyword>
<keyword evidence="1" id="KW-0472">Membrane</keyword>
<organism evidence="2 3">
    <name type="scientific">Plasmodium gonderi</name>
    <dbReference type="NCBI Taxonomy" id="77519"/>
    <lineage>
        <taxon>Eukaryota</taxon>
        <taxon>Sar</taxon>
        <taxon>Alveolata</taxon>
        <taxon>Apicomplexa</taxon>
        <taxon>Aconoidasida</taxon>
        <taxon>Haemosporida</taxon>
        <taxon>Plasmodiidae</taxon>
        <taxon>Plasmodium</taxon>
        <taxon>Plasmodium (Plasmodium)</taxon>
    </lineage>
</organism>
<sequence length="352" mass="41699">MEGELGVCFLYNDDELKELPTNINYAIFDEEKGNCDGVFFYDSVLSRIDTERWIYKTPYHISKALCYVYKKRLENDFDLSICNYLYYWLIDVLYKNLYFRDFFYTNMELFKFLLNCDGGMSICNYDNYEINQDNFMDIKLIFDFSKDYDKLVEYFRVNDRLCSSNFKKYFDQYIRTYNKYKEKCEKSNNKDTSCRAFENYLKHKDYNIISKWSFTSNGNAHNFSSVQKKVSIEHTNILQGGYGIEQLKNIYEEVPISVTKGTVEIRDPVITGYPEEVQEVMITPGGKTSYLHSHGLDRYDDTQEFRIISYISSNTSLSSTSNGMVITPILVVIVVFFIILYKFTPFGYWLKK</sequence>
<keyword evidence="1" id="KW-1133">Transmembrane helix</keyword>
<evidence type="ECO:0000313" key="3">
    <source>
        <dbReference type="Proteomes" id="UP000195521"/>
    </source>
</evidence>
<dbReference type="OrthoDB" id="383226at2759"/>
<dbReference type="RefSeq" id="XP_028547114.1">
    <property type="nucleotide sequence ID" value="XM_028691313.1"/>
</dbReference>
<accession>A0A1Y1JSU4</accession>
<keyword evidence="3" id="KW-1185">Reference proteome</keyword>
<protein>
    <submittedName>
        <fullName evidence="2">Variable surface protein</fullName>
    </submittedName>
</protein>
<dbReference type="Proteomes" id="UP000195521">
    <property type="component" value="Unassembled WGS sequence"/>
</dbReference>
<feature type="non-terminal residue" evidence="2">
    <location>
        <position position="352"/>
    </location>
</feature>
<dbReference type="GeneID" id="39745333"/>
<dbReference type="AlphaFoldDB" id="A0A1Y1JSU4"/>
<name>A0A1Y1JSU4_PLAGO</name>
<evidence type="ECO:0000313" key="2">
    <source>
        <dbReference type="EMBL" id="GAW84525.1"/>
    </source>
</evidence>
<gene>
    <name evidence="2" type="ORF">PGO_003445</name>
</gene>
<evidence type="ECO:0000256" key="1">
    <source>
        <dbReference type="SAM" id="Phobius"/>
    </source>
</evidence>
<dbReference type="Pfam" id="PF05795">
    <property type="entry name" value="Plasmodium_Vir"/>
    <property type="match status" value="1"/>
</dbReference>
<dbReference type="InterPro" id="IPR008780">
    <property type="entry name" value="Plasmodium_Vir"/>
</dbReference>
<comment type="caution">
    <text evidence="2">The sequence shown here is derived from an EMBL/GenBank/DDBJ whole genome shotgun (WGS) entry which is preliminary data.</text>
</comment>
<proteinExistence type="predicted"/>
<feature type="transmembrane region" description="Helical" evidence="1">
    <location>
        <begin position="323"/>
        <end position="343"/>
    </location>
</feature>